<dbReference type="RefSeq" id="XP_009015984.1">
    <property type="nucleotide sequence ID" value="XM_009017736.1"/>
</dbReference>
<evidence type="ECO:0000313" key="3">
    <source>
        <dbReference type="EnsemblMetazoa" id="HelroP160806"/>
    </source>
</evidence>
<protein>
    <recommendedName>
        <fullName evidence="1">Apple domain-containing protein</fullName>
    </recommendedName>
</protein>
<dbReference type="Proteomes" id="UP000015101">
    <property type="component" value="Unassembled WGS sequence"/>
</dbReference>
<evidence type="ECO:0000313" key="2">
    <source>
        <dbReference type="EMBL" id="ESO06616.1"/>
    </source>
</evidence>
<accession>T1EQR0</accession>
<dbReference type="AlphaFoldDB" id="T1EQR0"/>
<gene>
    <name evidence="3" type="primary">20198910</name>
    <name evidence="2" type="ORF">HELRODRAFT_160806</name>
</gene>
<evidence type="ECO:0000313" key="4">
    <source>
        <dbReference type="Proteomes" id="UP000015101"/>
    </source>
</evidence>
<dbReference type="EnsemblMetazoa" id="HelroT160806">
    <property type="protein sequence ID" value="HelroP160806"/>
    <property type="gene ID" value="HelroG160806"/>
</dbReference>
<dbReference type="EMBL" id="AMQM01000655">
    <property type="status" value="NOT_ANNOTATED_CDS"/>
    <property type="molecule type" value="Genomic_DNA"/>
</dbReference>
<feature type="domain" description="Apple" evidence="1">
    <location>
        <begin position="1"/>
        <end position="70"/>
    </location>
</feature>
<dbReference type="PROSITE" id="PS50948">
    <property type="entry name" value="PAN"/>
    <property type="match status" value="1"/>
</dbReference>
<dbReference type="Pfam" id="PF00024">
    <property type="entry name" value="PAN_1"/>
    <property type="match status" value="1"/>
</dbReference>
<reference evidence="4" key="1">
    <citation type="submission" date="2012-12" db="EMBL/GenBank/DDBJ databases">
        <authorList>
            <person name="Hellsten U."/>
            <person name="Grimwood J."/>
            <person name="Chapman J.A."/>
            <person name="Shapiro H."/>
            <person name="Aerts A."/>
            <person name="Otillar R.P."/>
            <person name="Terry A.Y."/>
            <person name="Boore J.L."/>
            <person name="Simakov O."/>
            <person name="Marletaz F."/>
            <person name="Cho S.-J."/>
            <person name="Edsinger-Gonzales E."/>
            <person name="Havlak P."/>
            <person name="Kuo D.-H."/>
            <person name="Larsson T."/>
            <person name="Lv J."/>
            <person name="Arendt D."/>
            <person name="Savage R."/>
            <person name="Osoegawa K."/>
            <person name="de Jong P."/>
            <person name="Lindberg D.R."/>
            <person name="Seaver E.C."/>
            <person name="Weisblat D.A."/>
            <person name="Putnam N.H."/>
            <person name="Grigoriev I.V."/>
            <person name="Rokhsar D.S."/>
        </authorList>
    </citation>
    <scope>NUCLEOTIDE SEQUENCE</scope>
</reference>
<dbReference type="CTD" id="20198910"/>
<dbReference type="InterPro" id="IPR003609">
    <property type="entry name" value="Pan_app"/>
</dbReference>
<keyword evidence="4" id="KW-1185">Reference proteome</keyword>
<dbReference type="GeneID" id="20198910"/>
<dbReference type="KEGG" id="hro:HELRODRAFT_160806"/>
<dbReference type="Gene3D" id="3.50.4.10">
    <property type="entry name" value="Hepatocyte Growth Factor"/>
    <property type="match status" value="1"/>
</dbReference>
<sequence>MDSLMNGGTFRLEYVSMVEDCMKRCTEHADECNYFLFRAVYDQCFLQVNSSSAFAFEDDGSSDIYMKTECSKNMERQKRVESIPSWYASAGKTEPPPDINNKELSVGPQATPPVINLEITEQKNITKNLSKVVSNKVCWEKFKNKAVDLLMQRHDFKLVKVKNVKKCRKKCLKFGRQCQHFVFIGLFDYCYIEIEGGYTIVLEEMFSSEVHRRQKCK</sequence>
<name>T1EQR0_HELRO</name>
<evidence type="ECO:0000259" key="1">
    <source>
        <dbReference type="PROSITE" id="PS50948"/>
    </source>
</evidence>
<dbReference type="InParanoid" id="T1EQR0"/>
<organism evidence="3 4">
    <name type="scientific">Helobdella robusta</name>
    <name type="common">Californian leech</name>
    <dbReference type="NCBI Taxonomy" id="6412"/>
    <lineage>
        <taxon>Eukaryota</taxon>
        <taxon>Metazoa</taxon>
        <taxon>Spiralia</taxon>
        <taxon>Lophotrochozoa</taxon>
        <taxon>Annelida</taxon>
        <taxon>Clitellata</taxon>
        <taxon>Hirudinea</taxon>
        <taxon>Rhynchobdellida</taxon>
        <taxon>Glossiphoniidae</taxon>
        <taxon>Helobdella</taxon>
    </lineage>
</organism>
<proteinExistence type="predicted"/>
<dbReference type="HOGENOM" id="CLU_1273465_0_0_1"/>
<reference evidence="2 4" key="2">
    <citation type="journal article" date="2013" name="Nature">
        <title>Insights into bilaterian evolution from three spiralian genomes.</title>
        <authorList>
            <person name="Simakov O."/>
            <person name="Marletaz F."/>
            <person name="Cho S.J."/>
            <person name="Edsinger-Gonzales E."/>
            <person name="Havlak P."/>
            <person name="Hellsten U."/>
            <person name="Kuo D.H."/>
            <person name="Larsson T."/>
            <person name="Lv J."/>
            <person name="Arendt D."/>
            <person name="Savage R."/>
            <person name="Osoegawa K."/>
            <person name="de Jong P."/>
            <person name="Grimwood J."/>
            <person name="Chapman J.A."/>
            <person name="Shapiro H."/>
            <person name="Aerts A."/>
            <person name="Otillar R.P."/>
            <person name="Terry A.Y."/>
            <person name="Boore J.L."/>
            <person name="Grigoriev I.V."/>
            <person name="Lindberg D.R."/>
            <person name="Seaver E.C."/>
            <person name="Weisblat D.A."/>
            <person name="Putnam N.H."/>
            <person name="Rokhsar D.S."/>
        </authorList>
    </citation>
    <scope>NUCLEOTIDE SEQUENCE</scope>
</reference>
<reference evidence="3" key="3">
    <citation type="submission" date="2015-06" db="UniProtKB">
        <authorList>
            <consortium name="EnsemblMetazoa"/>
        </authorList>
    </citation>
    <scope>IDENTIFICATION</scope>
</reference>
<dbReference type="EMBL" id="KB096324">
    <property type="protein sequence ID" value="ESO06616.1"/>
    <property type="molecule type" value="Genomic_DNA"/>
</dbReference>